<evidence type="ECO:0000256" key="1">
    <source>
        <dbReference type="ARBA" id="ARBA00022729"/>
    </source>
</evidence>
<dbReference type="InterPro" id="IPR008397">
    <property type="entry name" value="Alginate_lyase_dom"/>
</dbReference>
<keyword evidence="2 4" id="KW-0456">Lyase</keyword>
<organism evidence="4 5">
    <name type="scientific">Edaphobacter aggregans</name>
    <dbReference type="NCBI Taxonomy" id="570835"/>
    <lineage>
        <taxon>Bacteria</taxon>
        <taxon>Pseudomonadati</taxon>
        <taxon>Acidobacteriota</taxon>
        <taxon>Terriglobia</taxon>
        <taxon>Terriglobales</taxon>
        <taxon>Acidobacteriaceae</taxon>
        <taxon>Edaphobacter</taxon>
    </lineage>
</organism>
<dbReference type="AlphaFoldDB" id="A0A3R9NWI4"/>
<dbReference type="Pfam" id="PF05426">
    <property type="entry name" value="Alginate_lyase"/>
    <property type="match status" value="1"/>
</dbReference>
<dbReference type="Proteomes" id="UP000269669">
    <property type="component" value="Unassembled WGS sequence"/>
</dbReference>
<dbReference type="OrthoDB" id="105774at2"/>
<dbReference type="RefSeq" id="WP_125484049.1">
    <property type="nucleotide sequence ID" value="NZ_RSDW01000001.1"/>
</dbReference>
<dbReference type="SUPFAM" id="SSF48230">
    <property type="entry name" value="Chondroitin AC/alginate lyase"/>
    <property type="match status" value="1"/>
</dbReference>
<keyword evidence="1" id="KW-0732">Signal</keyword>
<feature type="domain" description="Alginate lyase" evidence="3">
    <location>
        <begin position="67"/>
        <end position="339"/>
    </location>
</feature>
<dbReference type="InterPro" id="IPR008929">
    <property type="entry name" value="Chondroitin_lyas"/>
</dbReference>
<keyword evidence="5" id="KW-1185">Reference proteome</keyword>
<evidence type="ECO:0000313" key="4">
    <source>
        <dbReference type="EMBL" id="RSL15290.1"/>
    </source>
</evidence>
<dbReference type="GO" id="GO:0042597">
    <property type="term" value="C:periplasmic space"/>
    <property type="evidence" value="ECO:0007669"/>
    <property type="project" value="InterPro"/>
</dbReference>
<evidence type="ECO:0000256" key="2">
    <source>
        <dbReference type="ARBA" id="ARBA00023239"/>
    </source>
</evidence>
<dbReference type="GO" id="GO:0016829">
    <property type="term" value="F:lyase activity"/>
    <property type="evidence" value="ECO:0007669"/>
    <property type="project" value="UniProtKB-KW"/>
</dbReference>
<dbReference type="EMBL" id="RSDW01000001">
    <property type="protein sequence ID" value="RSL15290.1"/>
    <property type="molecule type" value="Genomic_DNA"/>
</dbReference>
<protein>
    <submittedName>
        <fullName evidence="4">Alginate lyase</fullName>
    </submittedName>
</protein>
<gene>
    <name evidence="4" type="ORF">EDE15_0774</name>
</gene>
<reference evidence="4 5" key="1">
    <citation type="submission" date="2018-12" db="EMBL/GenBank/DDBJ databases">
        <title>Sequencing of bacterial isolates from soil warming experiment in Harvard Forest, Massachusetts, USA.</title>
        <authorList>
            <person name="Deangelis K."/>
        </authorList>
    </citation>
    <scope>NUCLEOTIDE SEQUENCE [LARGE SCALE GENOMIC DNA]</scope>
    <source>
        <strain evidence="4 5">EB153</strain>
    </source>
</reference>
<evidence type="ECO:0000313" key="5">
    <source>
        <dbReference type="Proteomes" id="UP000269669"/>
    </source>
</evidence>
<dbReference type="Gene3D" id="1.50.10.100">
    <property type="entry name" value="Chondroitin AC/alginate lyase"/>
    <property type="match status" value="1"/>
</dbReference>
<sequence length="404" mass="45222">MPSTRRTFCSQAASLLIAPRLLLSQTPSSPTKSTARPDVAAIDHDRILHAADDYLKQPPVPLTELSSPRSPGTPHDFFSEAENYWPDPADSNNPYIPRVGQPNPDAFTAHRDALLNLSLYVPALTAAFVLTKDDRYAKHAVAHLHAWFIDPATSMTPSLLYAQVIQPAKTGRPEGVVEAVHLAEVAQSLPFLSISEALSDTDLVTIQKWFADYFDWLTTSRLAGLARDTRDHNGSSWLLQAAACAHLNTKDDRPLTALRHQFRSTTLRAQISGEGTFPRELTTPTPYRLSLFNLDMLAAVCDLLSTRFESVWEYELQDGPSMRVAIARHFPFILHRGAWPYKADATLFSALPLRQPSLLLAARAYNRPEYADLWRTLPPDPTVPELQRTFPIRQPLLWVTRPHP</sequence>
<evidence type="ECO:0000259" key="3">
    <source>
        <dbReference type="Pfam" id="PF05426"/>
    </source>
</evidence>
<proteinExistence type="predicted"/>
<comment type="caution">
    <text evidence="4">The sequence shown here is derived from an EMBL/GenBank/DDBJ whole genome shotgun (WGS) entry which is preliminary data.</text>
</comment>
<name>A0A3R9NWI4_9BACT</name>
<accession>A0A3R9NWI4</accession>